<protein>
    <submittedName>
        <fullName evidence="1">Uncharacterized protein</fullName>
    </submittedName>
</protein>
<dbReference type="RefSeq" id="WP_037464073.1">
    <property type="nucleotide sequence ID" value="NZ_BCZD01000024.1"/>
</dbReference>
<keyword evidence="2" id="KW-1185">Reference proteome</keyword>
<comment type="caution">
    <text evidence="1">The sequence shown here is derived from an EMBL/GenBank/DDBJ whole genome shotgun (WGS) entry which is preliminary data.</text>
</comment>
<organism evidence="1 2">
    <name type="scientific">Sphingobium herbicidovorans (strain ATCC 700291 / DSM 11019 / CCUG 56400 / KCTC 2939 / LMG 18315 / NBRC 16415 / MH)</name>
    <name type="common">Sphingomonas herbicidovorans</name>
    <dbReference type="NCBI Taxonomy" id="1219045"/>
    <lineage>
        <taxon>Bacteria</taxon>
        <taxon>Pseudomonadati</taxon>
        <taxon>Pseudomonadota</taxon>
        <taxon>Alphaproteobacteria</taxon>
        <taxon>Sphingomonadales</taxon>
        <taxon>Sphingomonadaceae</taxon>
        <taxon>Sphingobium</taxon>
    </lineage>
</organism>
<evidence type="ECO:0000313" key="1">
    <source>
        <dbReference type="EMBL" id="KFG90716.1"/>
    </source>
</evidence>
<evidence type="ECO:0000313" key="2">
    <source>
        <dbReference type="Proteomes" id="UP000024284"/>
    </source>
</evidence>
<dbReference type="AlphaFoldDB" id="A0A086PBE8"/>
<accession>A0A086PBE8</accession>
<dbReference type="PATRIC" id="fig|1219045.3.peg.1458"/>
<gene>
    <name evidence="1" type="ORF">BV98_001428</name>
</gene>
<dbReference type="EMBL" id="JFZA02000011">
    <property type="protein sequence ID" value="KFG90716.1"/>
    <property type="molecule type" value="Genomic_DNA"/>
</dbReference>
<proteinExistence type="predicted"/>
<sequence length="64" mass="7482">MDPTDIARRDSNAAMREYHALVKRIERGDPMHPQEVQDVIDQLVDEGYPFQADALARMKVNWDR</sequence>
<reference evidence="1" key="1">
    <citation type="submission" date="2014-08" db="EMBL/GenBank/DDBJ databases">
        <title>Draft genome sequences of Sphingobium herbicidovorans.</title>
        <authorList>
            <person name="Gan H.M."/>
            <person name="Gan H.Y."/>
            <person name="Savka M.A."/>
        </authorList>
    </citation>
    <scope>NUCLEOTIDE SEQUENCE [LARGE SCALE GENOMIC DNA]</scope>
    <source>
        <strain evidence="1">NBRC 16415</strain>
    </source>
</reference>
<dbReference type="Proteomes" id="UP000024284">
    <property type="component" value="Unassembled WGS sequence"/>
</dbReference>
<dbReference type="OrthoDB" id="7478002at2"/>
<name>A0A086PBE8_SPHHM</name>